<name>A0ABC9FU51_9POAL</name>
<accession>A0ABC9FU51</accession>
<reference evidence="2 3" key="2">
    <citation type="submission" date="2024-10" db="EMBL/GenBank/DDBJ databases">
        <authorList>
            <person name="Ryan C."/>
        </authorList>
    </citation>
    <scope>NUCLEOTIDE SEQUENCE [LARGE SCALE GENOMIC DNA]</scope>
</reference>
<keyword evidence="1" id="KW-0732">Signal</keyword>
<proteinExistence type="predicted"/>
<evidence type="ECO:0000313" key="3">
    <source>
        <dbReference type="Proteomes" id="UP001497457"/>
    </source>
</evidence>
<gene>
    <name evidence="2" type="ORF">URODEC1_LOCUS109240</name>
</gene>
<dbReference type="AlphaFoldDB" id="A0ABC9FU51"/>
<evidence type="ECO:0000313" key="2">
    <source>
        <dbReference type="EMBL" id="CAL5082338.1"/>
    </source>
</evidence>
<sequence length="75" mass="7267">MGSSSPRSWPLSFVVALVLATVVIAAASMSWVVGAACCNGDGACSAAPAVKAREAAVAVLLARLPAGSSSRGAGH</sequence>
<protein>
    <submittedName>
        <fullName evidence="2">Uncharacterized protein</fullName>
    </submittedName>
</protein>
<evidence type="ECO:0000256" key="1">
    <source>
        <dbReference type="SAM" id="SignalP"/>
    </source>
</evidence>
<dbReference type="EMBL" id="OZ075117">
    <property type="protein sequence ID" value="CAL5082338.1"/>
    <property type="molecule type" value="Genomic_DNA"/>
</dbReference>
<keyword evidence="3" id="KW-1185">Reference proteome</keyword>
<reference evidence="3" key="1">
    <citation type="submission" date="2024-06" db="EMBL/GenBank/DDBJ databases">
        <authorList>
            <person name="Ryan C."/>
        </authorList>
    </citation>
    <scope>NUCLEOTIDE SEQUENCE [LARGE SCALE GENOMIC DNA]</scope>
</reference>
<dbReference type="Proteomes" id="UP001497457">
    <property type="component" value="Chromosome 7b"/>
</dbReference>
<organism evidence="2 3">
    <name type="scientific">Urochloa decumbens</name>
    <dbReference type="NCBI Taxonomy" id="240449"/>
    <lineage>
        <taxon>Eukaryota</taxon>
        <taxon>Viridiplantae</taxon>
        <taxon>Streptophyta</taxon>
        <taxon>Embryophyta</taxon>
        <taxon>Tracheophyta</taxon>
        <taxon>Spermatophyta</taxon>
        <taxon>Magnoliopsida</taxon>
        <taxon>Liliopsida</taxon>
        <taxon>Poales</taxon>
        <taxon>Poaceae</taxon>
        <taxon>PACMAD clade</taxon>
        <taxon>Panicoideae</taxon>
        <taxon>Panicodae</taxon>
        <taxon>Paniceae</taxon>
        <taxon>Melinidinae</taxon>
        <taxon>Urochloa</taxon>
    </lineage>
</organism>
<feature type="signal peptide" evidence="1">
    <location>
        <begin position="1"/>
        <end position="25"/>
    </location>
</feature>
<feature type="chain" id="PRO_5044861798" evidence="1">
    <location>
        <begin position="26"/>
        <end position="75"/>
    </location>
</feature>